<dbReference type="GO" id="GO:0005886">
    <property type="term" value="C:plasma membrane"/>
    <property type="evidence" value="ECO:0007669"/>
    <property type="project" value="TreeGrafter"/>
</dbReference>
<keyword evidence="14" id="KW-1185">Reference proteome</keyword>
<dbReference type="PANTHER" id="PTHR21014:SF6">
    <property type="entry name" value="PHOSPHATIDYLINOSITOL-4,5-BISPHOSPHATE 4-PHOSPHATASE"/>
    <property type="match status" value="1"/>
</dbReference>
<keyword evidence="5 11" id="KW-0812">Transmembrane</keyword>
<feature type="region of interest" description="Disordered" evidence="12">
    <location>
        <begin position="1"/>
        <end position="56"/>
    </location>
</feature>
<evidence type="ECO:0000256" key="9">
    <source>
        <dbReference type="ARBA" id="ARBA00023136"/>
    </source>
</evidence>
<evidence type="ECO:0000256" key="3">
    <source>
        <dbReference type="ARBA" id="ARBA00004155"/>
    </source>
</evidence>
<dbReference type="InterPro" id="IPR019178">
    <property type="entry name" value="PtdIns-P2-Ptase"/>
</dbReference>
<feature type="compositionally biased region" description="Low complexity" evidence="12">
    <location>
        <begin position="19"/>
        <end position="30"/>
    </location>
</feature>
<evidence type="ECO:0000256" key="12">
    <source>
        <dbReference type="SAM" id="MobiDB-lite"/>
    </source>
</evidence>
<evidence type="ECO:0000256" key="7">
    <source>
        <dbReference type="ARBA" id="ARBA00022801"/>
    </source>
</evidence>
<dbReference type="OMA" id="ASNHGGM"/>
<proteinExistence type="predicted"/>
<evidence type="ECO:0000256" key="1">
    <source>
        <dbReference type="ARBA" id="ARBA00001261"/>
    </source>
</evidence>
<gene>
    <name evidence="13" type="ORF">FF38_04693</name>
</gene>
<comment type="function">
    <text evidence="11">Catalyzes the hydrolysis of phosphatidylinositol-4,5-bisphosphate (PtdIns-4,5-P2) to phosphatidylinositol-4-phosphate (PtdIns-4-P).</text>
</comment>
<feature type="compositionally biased region" description="Low complexity" evidence="12">
    <location>
        <begin position="41"/>
        <end position="51"/>
    </location>
</feature>
<dbReference type="STRING" id="7375.A0A0L0CNR1"/>
<dbReference type="EMBL" id="JRES01000234">
    <property type="protein sequence ID" value="KNC33089.1"/>
    <property type="molecule type" value="Genomic_DNA"/>
</dbReference>
<dbReference type="AlphaFoldDB" id="A0A0L0CNR1"/>
<comment type="catalytic activity">
    <reaction evidence="1 11">
        <text>a 1,2-diacyl-sn-glycero-3-phospho-(1D-myo-inositol-4,5-bisphosphate) + H2O = a 1,2-diacyl-sn-glycero-3-phospho-(1D-myo-inositol-5-phosphate) + phosphate</text>
        <dbReference type="Rhea" id="RHEA:25674"/>
        <dbReference type="ChEBI" id="CHEBI:15377"/>
        <dbReference type="ChEBI" id="CHEBI:43474"/>
        <dbReference type="ChEBI" id="CHEBI:57795"/>
        <dbReference type="ChEBI" id="CHEBI:58456"/>
        <dbReference type="EC" id="3.1.3.78"/>
    </reaction>
</comment>
<dbReference type="GO" id="GO:0030670">
    <property type="term" value="C:phagocytic vesicle membrane"/>
    <property type="evidence" value="ECO:0007669"/>
    <property type="project" value="TreeGrafter"/>
</dbReference>
<dbReference type="Proteomes" id="UP000037069">
    <property type="component" value="Unassembled WGS sequence"/>
</dbReference>
<comment type="caution">
    <text evidence="13">The sequence shown here is derived from an EMBL/GenBank/DDBJ whole genome shotgun (WGS) entry which is preliminary data.</text>
</comment>
<evidence type="ECO:0000256" key="5">
    <source>
        <dbReference type="ARBA" id="ARBA00022692"/>
    </source>
</evidence>
<keyword evidence="9 11" id="KW-0472">Membrane</keyword>
<feature type="compositionally biased region" description="Basic and acidic residues" evidence="12">
    <location>
        <begin position="1"/>
        <end position="14"/>
    </location>
</feature>
<evidence type="ECO:0000256" key="6">
    <source>
        <dbReference type="ARBA" id="ARBA00022753"/>
    </source>
</evidence>
<evidence type="ECO:0000256" key="11">
    <source>
        <dbReference type="RuleBase" id="RU365008"/>
    </source>
</evidence>
<evidence type="ECO:0000256" key="2">
    <source>
        <dbReference type="ARBA" id="ARBA00004107"/>
    </source>
</evidence>
<accession>A0A0L0CNR1</accession>
<feature type="transmembrane region" description="Helical" evidence="11">
    <location>
        <begin position="241"/>
        <end position="259"/>
    </location>
</feature>
<dbReference type="GO" id="GO:0031902">
    <property type="term" value="C:late endosome membrane"/>
    <property type="evidence" value="ECO:0007669"/>
    <property type="project" value="UniProtKB-SubCell"/>
</dbReference>
<evidence type="ECO:0000256" key="10">
    <source>
        <dbReference type="ARBA" id="ARBA00023228"/>
    </source>
</evidence>
<protein>
    <recommendedName>
        <fullName evidence="4 11">Phosphatidylinositol-4,5-bisphosphate 4-phosphatase</fullName>
        <ecNumber evidence="4 11">3.1.3.78</ecNumber>
    </recommendedName>
</protein>
<evidence type="ECO:0000256" key="8">
    <source>
        <dbReference type="ARBA" id="ARBA00022989"/>
    </source>
</evidence>
<keyword evidence="10 11" id="KW-0458">Lysosome</keyword>
<dbReference type="EC" id="3.1.3.78" evidence="4 11"/>
<sequence length="276" mass="29715">MGDSERQSLLKNEDTSMYTSASTGATTNAAVNQGDVGVAGQQQPSQQQQPSAEAGVAQSNVPFIGPDEVPPPYQQGTAGGVPMVTCRVCQGMIDITSKRDQHVVKCLQCNEATPIRNAPPGKKYVRCPCNCLLICKSSSQRIACPRPNCKRIINLAPSPVTPPVPTMPGMCRVTCGHCSDTFLFNTFHNSLARCPHCRKVSSVGSRFACGRGIIFVIIGLIVLFAGIGITVGTHNYARDHAGIYVAYIGIFLISFFLCARSLYYFRLKVSHVDGPM</sequence>
<name>A0A0L0CNR1_LUCCU</name>
<dbReference type="GO" id="GO:0005765">
    <property type="term" value="C:lysosomal membrane"/>
    <property type="evidence" value="ECO:0007669"/>
    <property type="project" value="UniProtKB-SubCell"/>
</dbReference>
<feature type="transmembrane region" description="Helical" evidence="11">
    <location>
        <begin position="208"/>
        <end position="229"/>
    </location>
</feature>
<keyword evidence="6 11" id="KW-0967">Endosome</keyword>
<dbReference type="GO" id="GO:0034597">
    <property type="term" value="F:phosphatidylinositol-4,5-bisphosphate 4-phosphatase activity"/>
    <property type="evidence" value="ECO:0007669"/>
    <property type="project" value="UniProtKB-EC"/>
</dbReference>
<evidence type="ECO:0000313" key="14">
    <source>
        <dbReference type="Proteomes" id="UP000037069"/>
    </source>
</evidence>
<keyword evidence="8 11" id="KW-1133">Transmembrane helix</keyword>
<evidence type="ECO:0000256" key="4">
    <source>
        <dbReference type="ARBA" id="ARBA00012936"/>
    </source>
</evidence>
<dbReference type="OrthoDB" id="9939933at2759"/>
<dbReference type="PANTHER" id="PTHR21014">
    <property type="entry name" value="PHOSPHATIDYLINOSITOL-4,5-BISPHOSPHATE 4-PHOSPHATASE"/>
    <property type="match status" value="1"/>
</dbReference>
<evidence type="ECO:0000313" key="13">
    <source>
        <dbReference type="EMBL" id="KNC33089.1"/>
    </source>
</evidence>
<reference evidence="13 14" key="1">
    <citation type="journal article" date="2015" name="Nat. Commun.">
        <title>Lucilia cuprina genome unlocks parasitic fly biology to underpin future interventions.</title>
        <authorList>
            <person name="Anstead C.A."/>
            <person name="Korhonen P.K."/>
            <person name="Young N.D."/>
            <person name="Hall R.S."/>
            <person name="Jex A.R."/>
            <person name="Murali S.C."/>
            <person name="Hughes D.S."/>
            <person name="Lee S.F."/>
            <person name="Perry T."/>
            <person name="Stroehlein A.J."/>
            <person name="Ansell B.R."/>
            <person name="Breugelmans B."/>
            <person name="Hofmann A."/>
            <person name="Qu J."/>
            <person name="Dugan S."/>
            <person name="Lee S.L."/>
            <person name="Chao H."/>
            <person name="Dinh H."/>
            <person name="Han Y."/>
            <person name="Doddapaneni H.V."/>
            <person name="Worley K.C."/>
            <person name="Muzny D.M."/>
            <person name="Ioannidis P."/>
            <person name="Waterhouse R.M."/>
            <person name="Zdobnov E.M."/>
            <person name="James P.J."/>
            <person name="Bagnall N.H."/>
            <person name="Kotze A.C."/>
            <person name="Gibbs R.A."/>
            <person name="Richards S."/>
            <person name="Batterham P."/>
            <person name="Gasser R.B."/>
        </authorList>
    </citation>
    <scope>NUCLEOTIDE SEQUENCE [LARGE SCALE GENOMIC DNA]</scope>
    <source>
        <strain evidence="13 14">LS</strain>
        <tissue evidence="13">Full body</tissue>
    </source>
</reference>
<organism evidence="13 14">
    <name type="scientific">Lucilia cuprina</name>
    <name type="common">Green bottle fly</name>
    <name type="synonym">Australian sheep blowfly</name>
    <dbReference type="NCBI Taxonomy" id="7375"/>
    <lineage>
        <taxon>Eukaryota</taxon>
        <taxon>Metazoa</taxon>
        <taxon>Ecdysozoa</taxon>
        <taxon>Arthropoda</taxon>
        <taxon>Hexapoda</taxon>
        <taxon>Insecta</taxon>
        <taxon>Pterygota</taxon>
        <taxon>Neoptera</taxon>
        <taxon>Endopterygota</taxon>
        <taxon>Diptera</taxon>
        <taxon>Brachycera</taxon>
        <taxon>Muscomorpha</taxon>
        <taxon>Oestroidea</taxon>
        <taxon>Calliphoridae</taxon>
        <taxon>Luciliinae</taxon>
        <taxon>Lucilia</taxon>
    </lineage>
</organism>
<keyword evidence="7 11" id="KW-0378">Hydrolase</keyword>
<comment type="subcellular location">
    <subcellularLocation>
        <location evidence="2 11">Late endosome membrane</location>
        <topology evidence="2 11">Multi-pass membrane protein</topology>
    </subcellularLocation>
    <subcellularLocation>
        <location evidence="3 11">Lysosome membrane</location>
        <topology evidence="3 11">Multi-pass membrane protein</topology>
    </subcellularLocation>
</comment>
<dbReference type="GO" id="GO:0046856">
    <property type="term" value="P:phosphatidylinositol dephosphorylation"/>
    <property type="evidence" value="ECO:0007669"/>
    <property type="project" value="InterPro"/>
</dbReference>
<dbReference type="Pfam" id="PF09788">
    <property type="entry name" value="Tmemb_55A"/>
    <property type="match status" value="1"/>
</dbReference>